<name>A0A348WP47_9GAMM</name>
<protein>
    <recommendedName>
        <fullName evidence="3">Hpt domain-containing protein</fullName>
    </recommendedName>
</protein>
<reference evidence="1 2" key="1">
    <citation type="journal article" date="2018" name="Nat. Biotechnol.">
        <title>A standardized bacterial taxonomy based on genome phylogeny substantially revises the tree of life.</title>
        <authorList>
            <person name="Parks D.H."/>
            <person name="Chuvochina M."/>
            <person name="Waite D.W."/>
            <person name="Rinke C."/>
            <person name="Skarshewski A."/>
            <person name="Chaumeil P.A."/>
            <person name="Hugenholtz P."/>
        </authorList>
    </citation>
    <scope>NUCLEOTIDE SEQUENCE [LARGE SCALE GENOMIC DNA]</scope>
    <source>
        <strain evidence="1">UBA9360</strain>
    </source>
</reference>
<evidence type="ECO:0000313" key="2">
    <source>
        <dbReference type="Proteomes" id="UP000262878"/>
    </source>
</evidence>
<evidence type="ECO:0008006" key="3">
    <source>
        <dbReference type="Google" id="ProtNLM"/>
    </source>
</evidence>
<dbReference type="InterPro" id="IPR036641">
    <property type="entry name" value="HPT_dom_sf"/>
</dbReference>
<dbReference type="GO" id="GO:0000160">
    <property type="term" value="P:phosphorelay signal transduction system"/>
    <property type="evidence" value="ECO:0007669"/>
    <property type="project" value="InterPro"/>
</dbReference>
<comment type="caution">
    <text evidence="1">The sequence shown here is derived from an EMBL/GenBank/DDBJ whole genome shotgun (WGS) entry which is preliminary data.</text>
</comment>
<proteinExistence type="predicted"/>
<dbReference type="AlphaFoldDB" id="A0A348WP47"/>
<dbReference type="Proteomes" id="UP000262878">
    <property type="component" value="Unassembled WGS sequence"/>
</dbReference>
<evidence type="ECO:0000313" key="1">
    <source>
        <dbReference type="EMBL" id="HAR56309.1"/>
    </source>
</evidence>
<dbReference type="EMBL" id="DMUP01000134">
    <property type="protein sequence ID" value="HAR56309.1"/>
    <property type="molecule type" value="Genomic_DNA"/>
</dbReference>
<accession>A0A348WP47</accession>
<dbReference type="Gene3D" id="1.20.120.160">
    <property type="entry name" value="HPT domain"/>
    <property type="match status" value="1"/>
</dbReference>
<dbReference type="SUPFAM" id="SSF47226">
    <property type="entry name" value="Histidine-containing phosphotransfer domain, HPT domain"/>
    <property type="match status" value="1"/>
</dbReference>
<dbReference type="STRING" id="314276.OS145_00035"/>
<gene>
    <name evidence="1" type="ORF">DCR58_05915</name>
</gene>
<sequence length="115" mass="13065">MNEMTDCLMNFQRGLRHCDGQVNIYQAVLKAFCEQYANRLCQHHSIASDGLYQELHALKGLSATIGAQSLSELTESAFKNWTSMSDDSRIKALDSIQFELSKVLDEIKEYLTQNN</sequence>
<organism evidence="1 2">
    <name type="scientific">Idiomarina baltica</name>
    <dbReference type="NCBI Taxonomy" id="190892"/>
    <lineage>
        <taxon>Bacteria</taxon>
        <taxon>Pseudomonadati</taxon>
        <taxon>Pseudomonadota</taxon>
        <taxon>Gammaproteobacteria</taxon>
        <taxon>Alteromonadales</taxon>
        <taxon>Idiomarinaceae</taxon>
        <taxon>Idiomarina</taxon>
    </lineage>
</organism>